<dbReference type="InterPro" id="IPR014780">
    <property type="entry name" value="tRNA_psdUridine_synth_TruB"/>
</dbReference>
<evidence type="ECO:0000256" key="5">
    <source>
        <dbReference type="ARBA" id="ARBA00023235"/>
    </source>
</evidence>
<evidence type="ECO:0000256" key="7">
    <source>
        <dbReference type="ARBA" id="ARBA00033164"/>
    </source>
</evidence>
<evidence type="ECO:0000256" key="6">
    <source>
        <dbReference type="ARBA" id="ARBA00031870"/>
    </source>
</evidence>
<dbReference type="InterPro" id="IPR002501">
    <property type="entry name" value="PsdUridine_synth_N"/>
</dbReference>
<evidence type="ECO:0000259" key="8">
    <source>
        <dbReference type="Pfam" id="PF01509"/>
    </source>
</evidence>
<evidence type="ECO:0000313" key="10">
    <source>
        <dbReference type="Proteomes" id="UP000256379"/>
    </source>
</evidence>
<accession>A0A3D8ILW1</accession>
<reference evidence="9 10" key="1">
    <citation type="submission" date="2018-04" db="EMBL/GenBank/DDBJ databases">
        <title>Novel Campyloabacter and Helicobacter Species and Strains.</title>
        <authorList>
            <person name="Mannion A.J."/>
            <person name="Shen Z."/>
            <person name="Fox J.G."/>
        </authorList>
    </citation>
    <scope>NUCLEOTIDE SEQUENCE [LARGE SCALE GENOMIC DNA]</scope>
    <source>
        <strain evidence="9 10">MIT 17-337</strain>
    </source>
</reference>
<organism evidence="9 10">
    <name type="scientific">Helicobacter didelphidarum</name>
    <dbReference type="NCBI Taxonomy" id="2040648"/>
    <lineage>
        <taxon>Bacteria</taxon>
        <taxon>Pseudomonadati</taxon>
        <taxon>Campylobacterota</taxon>
        <taxon>Epsilonproteobacteria</taxon>
        <taxon>Campylobacterales</taxon>
        <taxon>Helicobacteraceae</taxon>
        <taxon>Helicobacter</taxon>
    </lineage>
</organism>
<dbReference type="InterPro" id="IPR020103">
    <property type="entry name" value="PsdUridine_synth_cat_dom_sf"/>
</dbReference>
<keyword evidence="5" id="KW-0413">Isomerase</keyword>
<comment type="catalytic activity">
    <reaction evidence="1">
        <text>uridine(55) in tRNA = pseudouridine(55) in tRNA</text>
        <dbReference type="Rhea" id="RHEA:42532"/>
        <dbReference type="Rhea" id="RHEA-COMP:10101"/>
        <dbReference type="Rhea" id="RHEA-COMP:10102"/>
        <dbReference type="ChEBI" id="CHEBI:65314"/>
        <dbReference type="ChEBI" id="CHEBI:65315"/>
        <dbReference type="EC" id="5.4.99.25"/>
    </reaction>
</comment>
<dbReference type="EC" id="5.4.99.25" evidence="3"/>
<dbReference type="Pfam" id="PF01509">
    <property type="entry name" value="TruB_N"/>
    <property type="match status" value="1"/>
</dbReference>
<keyword evidence="4" id="KW-0819">tRNA processing</keyword>
<keyword evidence="10" id="KW-1185">Reference proteome</keyword>
<dbReference type="PANTHER" id="PTHR13767:SF2">
    <property type="entry name" value="PSEUDOURIDYLATE SYNTHASE TRUB1"/>
    <property type="match status" value="1"/>
</dbReference>
<name>A0A3D8ILW1_9HELI</name>
<comment type="caution">
    <text evidence="9">The sequence shown here is derived from an EMBL/GenBank/DDBJ whole genome shotgun (WGS) entry which is preliminary data.</text>
</comment>
<evidence type="ECO:0000256" key="3">
    <source>
        <dbReference type="ARBA" id="ARBA00012787"/>
    </source>
</evidence>
<dbReference type="SUPFAM" id="SSF55120">
    <property type="entry name" value="Pseudouridine synthase"/>
    <property type="match status" value="1"/>
</dbReference>
<gene>
    <name evidence="9" type="ORF">CQA53_05455</name>
</gene>
<dbReference type="Proteomes" id="UP000256379">
    <property type="component" value="Unassembled WGS sequence"/>
</dbReference>
<evidence type="ECO:0000256" key="2">
    <source>
        <dbReference type="ARBA" id="ARBA00005642"/>
    </source>
</evidence>
<dbReference type="OrthoDB" id="9802309at2"/>
<comment type="similarity">
    <text evidence="2">Belongs to the pseudouridine synthase TruB family. Type 1 subfamily.</text>
</comment>
<dbReference type="GO" id="GO:1990481">
    <property type="term" value="P:mRNA pseudouridine synthesis"/>
    <property type="evidence" value="ECO:0007669"/>
    <property type="project" value="TreeGrafter"/>
</dbReference>
<evidence type="ECO:0000313" key="9">
    <source>
        <dbReference type="EMBL" id="RDU65916.1"/>
    </source>
</evidence>
<feature type="domain" description="Pseudouridine synthase II N-terminal" evidence="8">
    <location>
        <begin position="16"/>
        <end position="163"/>
    </location>
</feature>
<dbReference type="GO" id="GO:0003723">
    <property type="term" value="F:RNA binding"/>
    <property type="evidence" value="ECO:0007669"/>
    <property type="project" value="InterPro"/>
</dbReference>
<evidence type="ECO:0000256" key="4">
    <source>
        <dbReference type="ARBA" id="ARBA00022694"/>
    </source>
</evidence>
<dbReference type="AlphaFoldDB" id="A0A3D8ILW1"/>
<sequence>MSSLNFTNAIKSALKKQGFQITKIGFSGTLDPFARGQLILGVNSYTKLLRHIQKDYKTYRATLHLGLESASLDTENIIDIKEVRKVKLEEIEQILESLHGTISYTPPKFSAKHINGKRAYELARTQINFELPIITMEVYSLNLLAYNHPFLSFEVCVSEGGYVRSIGELIAKGLGVKGGLCDLERISEGSLNYHDMLINIEHNRIQHNFQNKPFNRKDSHKINILSLQEKYQTQSMQHNITLLRPNTILELDFLYKNKAQKTKLIVIDMQNTLKYDTISLLKYAKESFNGAKITLDSQICSYLFEKPLRRKDKEQIKGESHTKENEKDSQDILRKYSNLHDTRTFLADFGGHFSILEIARNGKVKYILNRIDKC</sequence>
<dbReference type="PANTHER" id="PTHR13767">
    <property type="entry name" value="TRNA-PSEUDOURIDINE SYNTHASE"/>
    <property type="match status" value="1"/>
</dbReference>
<proteinExistence type="inferred from homology"/>
<dbReference type="GO" id="GO:0160148">
    <property type="term" value="F:tRNA pseudouridine(55) synthase activity"/>
    <property type="evidence" value="ECO:0007669"/>
    <property type="project" value="UniProtKB-EC"/>
</dbReference>
<evidence type="ECO:0000256" key="1">
    <source>
        <dbReference type="ARBA" id="ARBA00000385"/>
    </source>
</evidence>
<dbReference type="GO" id="GO:0006400">
    <property type="term" value="P:tRNA modification"/>
    <property type="evidence" value="ECO:0007669"/>
    <property type="project" value="TreeGrafter"/>
</dbReference>
<protein>
    <recommendedName>
        <fullName evidence="3">tRNA pseudouridine(55) synthase</fullName>
        <ecNumber evidence="3">5.4.99.25</ecNumber>
    </recommendedName>
    <alternativeName>
        <fullName evidence="6">RNA pseudouridylate synthase</fullName>
    </alternativeName>
    <alternativeName>
        <fullName evidence="7">RNA-uridine isomerase</fullName>
    </alternativeName>
</protein>
<dbReference type="EMBL" id="NXLQ01000009">
    <property type="protein sequence ID" value="RDU65916.1"/>
    <property type="molecule type" value="Genomic_DNA"/>
</dbReference>
<dbReference type="Gene3D" id="3.30.2350.10">
    <property type="entry name" value="Pseudouridine synthase"/>
    <property type="match status" value="1"/>
</dbReference>